<feature type="domain" description="Glycosyltransferase 2-like" evidence="1">
    <location>
        <begin position="10"/>
        <end position="139"/>
    </location>
</feature>
<sequence length="330" mass="36436">MIPGRRPLLSVVVPAYQVGRYVDECLVSILNQSWHDLEVVVVDDGSTDGTAARLAAFARADPRVRVHRQVNAGLGAARNVGTALATGTYLTFADSDDVVLPGAYAALVGSLEASGSDLAIGAVHRLDADRVTMTPLMRENHREAHVGVRIDDVPLLLADVFAWNKVYRRSFWDTAGLGFPAGVRYEDQPAITRALIAATGIDSLTEPVYGWRVRQDGSSISQGRARLDDLQDRILTKRWSTELVRAHTAAETQRVWFARVLPIDLWEYFRAVPGCSDDYWDLLRAGLAEFWGPDTVPVEQLELPDRQRRMALLVAADRRADLEALLAAPR</sequence>
<gene>
    <name evidence="2" type="ORF">K8U61_13770</name>
</gene>
<comment type="caution">
    <text evidence="2">The sequence shown here is derived from an EMBL/GenBank/DDBJ whole genome shotgun (WGS) entry which is preliminary data.</text>
</comment>
<dbReference type="InterPro" id="IPR001173">
    <property type="entry name" value="Glyco_trans_2-like"/>
</dbReference>
<reference evidence="2 3" key="1">
    <citation type="submission" date="2021-09" db="EMBL/GenBank/DDBJ databases">
        <title>Whole genome sequence of Nocardioides sp. GBK3QG-3.</title>
        <authorList>
            <person name="Tuo L."/>
        </authorList>
    </citation>
    <scope>NUCLEOTIDE SEQUENCE [LARGE SCALE GENOMIC DNA]</scope>
    <source>
        <strain evidence="2 3">GBK3QG-3</strain>
    </source>
</reference>
<protein>
    <submittedName>
        <fullName evidence="2">Glycosyltransferase</fullName>
        <ecNumber evidence="2">2.4.-.-</ecNumber>
    </submittedName>
</protein>
<dbReference type="EC" id="2.4.-.-" evidence="2"/>
<proteinExistence type="predicted"/>
<accession>A0ABS7UEC9</accession>
<dbReference type="InterPro" id="IPR029044">
    <property type="entry name" value="Nucleotide-diphossugar_trans"/>
</dbReference>
<dbReference type="CDD" id="cd00761">
    <property type="entry name" value="Glyco_tranf_GTA_type"/>
    <property type="match status" value="1"/>
</dbReference>
<dbReference type="EMBL" id="JAIQZJ010000007">
    <property type="protein sequence ID" value="MBZ5739237.1"/>
    <property type="molecule type" value="Genomic_DNA"/>
</dbReference>
<keyword evidence="3" id="KW-1185">Reference proteome</keyword>
<dbReference type="PANTHER" id="PTHR22916:SF3">
    <property type="entry name" value="UDP-GLCNAC:BETAGAL BETA-1,3-N-ACETYLGLUCOSAMINYLTRANSFERASE-LIKE PROTEIN 1"/>
    <property type="match status" value="1"/>
</dbReference>
<dbReference type="Pfam" id="PF00535">
    <property type="entry name" value="Glycos_transf_2"/>
    <property type="match status" value="1"/>
</dbReference>
<dbReference type="RefSeq" id="WP_224123607.1">
    <property type="nucleotide sequence ID" value="NZ_JAIQZJ010000007.1"/>
</dbReference>
<evidence type="ECO:0000259" key="1">
    <source>
        <dbReference type="Pfam" id="PF00535"/>
    </source>
</evidence>
<dbReference type="PANTHER" id="PTHR22916">
    <property type="entry name" value="GLYCOSYLTRANSFERASE"/>
    <property type="match status" value="1"/>
</dbReference>
<keyword evidence="2" id="KW-0808">Transferase</keyword>
<evidence type="ECO:0000313" key="3">
    <source>
        <dbReference type="Proteomes" id="UP000780875"/>
    </source>
</evidence>
<organism evidence="2 3">
    <name type="scientific">Nocardioides mangrovi</name>
    <dbReference type="NCBI Taxonomy" id="2874580"/>
    <lineage>
        <taxon>Bacteria</taxon>
        <taxon>Bacillati</taxon>
        <taxon>Actinomycetota</taxon>
        <taxon>Actinomycetes</taxon>
        <taxon>Propionibacteriales</taxon>
        <taxon>Nocardioidaceae</taxon>
        <taxon>Nocardioides</taxon>
    </lineage>
</organism>
<dbReference type="GO" id="GO:0016757">
    <property type="term" value="F:glycosyltransferase activity"/>
    <property type="evidence" value="ECO:0007669"/>
    <property type="project" value="UniProtKB-KW"/>
</dbReference>
<keyword evidence="2" id="KW-0328">Glycosyltransferase</keyword>
<name>A0ABS7UEC9_9ACTN</name>
<dbReference type="SUPFAM" id="SSF53448">
    <property type="entry name" value="Nucleotide-diphospho-sugar transferases"/>
    <property type="match status" value="1"/>
</dbReference>
<dbReference type="Gene3D" id="3.90.550.10">
    <property type="entry name" value="Spore Coat Polysaccharide Biosynthesis Protein SpsA, Chain A"/>
    <property type="match status" value="1"/>
</dbReference>
<evidence type="ECO:0000313" key="2">
    <source>
        <dbReference type="EMBL" id="MBZ5739237.1"/>
    </source>
</evidence>
<dbReference type="Proteomes" id="UP000780875">
    <property type="component" value="Unassembled WGS sequence"/>
</dbReference>